<evidence type="ECO:0000259" key="3">
    <source>
        <dbReference type="Pfam" id="PF04504"/>
    </source>
</evidence>
<proteinExistence type="inferred from homology"/>
<protein>
    <recommendedName>
        <fullName evidence="3">Glabrous enhancer-binding protein-like DBD domain-containing protein</fullName>
    </recommendedName>
</protein>
<accession>A0A834LBG7</accession>
<feature type="compositionally biased region" description="Basic and acidic residues" evidence="2">
    <location>
        <begin position="80"/>
        <end position="100"/>
    </location>
</feature>
<dbReference type="Pfam" id="PF04504">
    <property type="entry name" value="GeBP-like_DBD"/>
    <property type="match status" value="1"/>
</dbReference>
<reference evidence="4" key="1">
    <citation type="submission" date="2019-11" db="EMBL/GenBank/DDBJ databases">
        <authorList>
            <person name="Liu Y."/>
            <person name="Hou J."/>
            <person name="Li T.-Q."/>
            <person name="Guan C.-H."/>
            <person name="Wu X."/>
            <person name="Wu H.-Z."/>
            <person name="Ling F."/>
            <person name="Zhang R."/>
            <person name="Shi X.-G."/>
            <person name="Ren J.-P."/>
            <person name="Chen E.-F."/>
            <person name="Sun J.-M."/>
        </authorList>
    </citation>
    <scope>NUCLEOTIDE SEQUENCE</scope>
    <source>
        <strain evidence="4">Adult_tree_wgs_1</strain>
        <tissue evidence="4">Leaves</tissue>
    </source>
</reference>
<comment type="caution">
    <text evidence="4">The sequence shown here is derived from an EMBL/GenBank/DDBJ whole genome shotgun (WGS) entry which is preliminary data.</text>
</comment>
<evidence type="ECO:0000256" key="1">
    <source>
        <dbReference type="ARBA" id="ARBA00010820"/>
    </source>
</evidence>
<feature type="compositionally biased region" description="Acidic residues" evidence="2">
    <location>
        <begin position="18"/>
        <end position="33"/>
    </location>
</feature>
<dbReference type="InterPro" id="IPR053932">
    <property type="entry name" value="GeBP-like_DBD"/>
</dbReference>
<feature type="compositionally biased region" description="Low complexity" evidence="2">
    <location>
        <begin position="66"/>
        <end position="79"/>
    </location>
</feature>
<feature type="domain" description="Glabrous enhancer-binding protein-like DBD" evidence="3">
    <location>
        <begin position="111"/>
        <end position="207"/>
    </location>
</feature>
<dbReference type="GO" id="GO:0005634">
    <property type="term" value="C:nucleus"/>
    <property type="evidence" value="ECO:0007669"/>
    <property type="project" value="TreeGrafter"/>
</dbReference>
<dbReference type="Proteomes" id="UP000626092">
    <property type="component" value="Unassembled WGS sequence"/>
</dbReference>
<feature type="compositionally biased region" description="Polar residues" evidence="2">
    <location>
        <begin position="50"/>
        <end position="63"/>
    </location>
</feature>
<keyword evidence="5" id="KW-1185">Reference proteome</keyword>
<dbReference type="PANTHER" id="PTHR31662:SF33">
    <property type="entry name" value="DNA-BINDING STOREKEEPER PROTEIN TRANSCRIPTIONAL REGULATOR-LIKE PROTEIN"/>
    <property type="match status" value="1"/>
</dbReference>
<dbReference type="InterPro" id="IPR007592">
    <property type="entry name" value="GEBP"/>
</dbReference>
<name>A0A834LBG7_RHOSS</name>
<gene>
    <name evidence="4" type="ORF">RHSIM_Rhsim11G0019400</name>
</gene>
<sequence length="325" mass="35696">MAPYRNAEQKQTLSSSSGEEEEEAATEAEEDASSSEGEVAELEKYKISASVHNKPSEPGTSKTRTSHPQPSSSSNSEPDSPSRPDPKSKPISKAAHERKSSGVVEEMAKKKRLFGEEDEISILKGLIRFMSEREVEPGSDMNGFLEFVKESLRFSGATKTQLYEKMRRLKQKYMNNVMRGEENGKDQLVFPRAHEKIAFDLSKQIWGNVGGNGVGSGRAKVNVSVRKRGSRTGSVGLRKGGEKREVEASAGGFWSGGFCGSVGGLSLGEKIVKDGLGLISDSNKVELERKWKKLRVEETKLHAKKFGLLRKQTKAVLEVMKSQGD</sequence>
<feature type="region of interest" description="Disordered" evidence="2">
    <location>
        <begin position="1"/>
        <end position="105"/>
    </location>
</feature>
<dbReference type="GO" id="GO:0006355">
    <property type="term" value="P:regulation of DNA-templated transcription"/>
    <property type="evidence" value="ECO:0007669"/>
    <property type="project" value="InterPro"/>
</dbReference>
<comment type="similarity">
    <text evidence="1">Belongs to the GeBP family.</text>
</comment>
<evidence type="ECO:0000313" key="5">
    <source>
        <dbReference type="Proteomes" id="UP000626092"/>
    </source>
</evidence>
<dbReference type="PANTHER" id="PTHR31662">
    <property type="entry name" value="BNAANNG10740D PROTEIN-RELATED"/>
    <property type="match status" value="1"/>
</dbReference>
<dbReference type="EMBL" id="WJXA01000011">
    <property type="protein sequence ID" value="KAF7127944.1"/>
    <property type="molecule type" value="Genomic_DNA"/>
</dbReference>
<evidence type="ECO:0000256" key="2">
    <source>
        <dbReference type="SAM" id="MobiDB-lite"/>
    </source>
</evidence>
<organism evidence="4 5">
    <name type="scientific">Rhododendron simsii</name>
    <name type="common">Sims's rhododendron</name>
    <dbReference type="NCBI Taxonomy" id="118357"/>
    <lineage>
        <taxon>Eukaryota</taxon>
        <taxon>Viridiplantae</taxon>
        <taxon>Streptophyta</taxon>
        <taxon>Embryophyta</taxon>
        <taxon>Tracheophyta</taxon>
        <taxon>Spermatophyta</taxon>
        <taxon>Magnoliopsida</taxon>
        <taxon>eudicotyledons</taxon>
        <taxon>Gunneridae</taxon>
        <taxon>Pentapetalae</taxon>
        <taxon>asterids</taxon>
        <taxon>Ericales</taxon>
        <taxon>Ericaceae</taxon>
        <taxon>Ericoideae</taxon>
        <taxon>Rhodoreae</taxon>
        <taxon>Rhododendron</taxon>
    </lineage>
</organism>
<dbReference type="AlphaFoldDB" id="A0A834LBG7"/>
<dbReference type="OrthoDB" id="661680at2759"/>
<evidence type="ECO:0000313" key="4">
    <source>
        <dbReference type="EMBL" id="KAF7127944.1"/>
    </source>
</evidence>